<gene>
    <name evidence="9" type="ORF">SAMN05216574_13511</name>
</gene>
<dbReference type="STRING" id="1798228.SAMN05216574_13511"/>
<evidence type="ECO:0000256" key="2">
    <source>
        <dbReference type="ARBA" id="ARBA00022723"/>
    </source>
</evidence>
<feature type="region of interest" description="Disordered" evidence="7">
    <location>
        <begin position="177"/>
        <end position="201"/>
    </location>
</feature>
<dbReference type="Pfam" id="PF01799">
    <property type="entry name" value="Fer2_2"/>
    <property type="match status" value="1"/>
</dbReference>
<accession>A0A1I2MYP0</accession>
<dbReference type="Gene3D" id="1.10.150.120">
    <property type="entry name" value="[2Fe-2S]-binding domain"/>
    <property type="match status" value="1"/>
</dbReference>
<dbReference type="InterPro" id="IPR001041">
    <property type="entry name" value="2Fe-2S_ferredoxin-type"/>
</dbReference>
<evidence type="ECO:0000256" key="1">
    <source>
        <dbReference type="ARBA" id="ARBA00022714"/>
    </source>
</evidence>
<dbReference type="InterPro" id="IPR012675">
    <property type="entry name" value="Beta-grasp_dom_sf"/>
</dbReference>
<dbReference type="CDD" id="cd00207">
    <property type="entry name" value="fer2"/>
    <property type="match status" value="1"/>
</dbReference>
<keyword evidence="10" id="KW-1185">Reference proteome</keyword>
<evidence type="ECO:0000256" key="5">
    <source>
        <dbReference type="ARBA" id="ARBA00023014"/>
    </source>
</evidence>
<dbReference type="GO" id="GO:0046872">
    <property type="term" value="F:metal ion binding"/>
    <property type="evidence" value="ECO:0007669"/>
    <property type="project" value="UniProtKB-KW"/>
</dbReference>
<keyword evidence="5" id="KW-0411">Iron-sulfur</keyword>
<comment type="pathway">
    <text evidence="6">Alkaloid degradation; nicotine degradation.</text>
</comment>
<evidence type="ECO:0000313" key="9">
    <source>
        <dbReference type="EMBL" id="SFF94436.1"/>
    </source>
</evidence>
<name>A0A1I2MYP0_9ACTN</name>
<dbReference type="InterPro" id="IPR051452">
    <property type="entry name" value="Diverse_Oxidoreductases"/>
</dbReference>
<keyword evidence="2" id="KW-0479">Metal-binding</keyword>
<dbReference type="PANTHER" id="PTHR44379:SF5">
    <property type="entry name" value="OXIDOREDUCTASE WITH IRON-SULFUR SUBUNIT"/>
    <property type="match status" value="1"/>
</dbReference>
<evidence type="ECO:0000256" key="6">
    <source>
        <dbReference type="ARBA" id="ARBA00060707"/>
    </source>
</evidence>
<dbReference type="GO" id="GO:0051537">
    <property type="term" value="F:2 iron, 2 sulfur cluster binding"/>
    <property type="evidence" value="ECO:0007669"/>
    <property type="project" value="UniProtKB-KW"/>
</dbReference>
<dbReference type="InterPro" id="IPR006058">
    <property type="entry name" value="2Fe2S_fd_BS"/>
</dbReference>
<keyword evidence="4" id="KW-0408">Iron</keyword>
<keyword evidence="1" id="KW-0001">2Fe-2S</keyword>
<dbReference type="GO" id="GO:0016491">
    <property type="term" value="F:oxidoreductase activity"/>
    <property type="evidence" value="ECO:0007669"/>
    <property type="project" value="UniProtKB-KW"/>
</dbReference>
<protein>
    <submittedName>
        <fullName evidence="9">Carbon-monoxide dehydrogenase small subunit</fullName>
    </submittedName>
</protein>
<evidence type="ECO:0000256" key="3">
    <source>
        <dbReference type="ARBA" id="ARBA00023002"/>
    </source>
</evidence>
<organism evidence="9 10">
    <name type="scientific">Blastococcus tunisiensis</name>
    <dbReference type="NCBI Taxonomy" id="1798228"/>
    <lineage>
        <taxon>Bacteria</taxon>
        <taxon>Bacillati</taxon>
        <taxon>Actinomycetota</taxon>
        <taxon>Actinomycetes</taxon>
        <taxon>Geodermatophilales</taxon>
        <taxon>Geodermatophilaceae</taxon>
        <taxon>Blastococcus</taxon>
    </lineage>
</organism>
<dbReference type="EMBL" id="FOND01000035">
    <property type="protein sequence ID" value="SFF94436.1"/>
    <property type="molecule type" value="Genomic_DNA"/>
</dbReference>
<dbReference type="PROSITE" id="PS00197">
    <property type="entry name" value="2FE2S_FER_1"/>
    <property type="match status" value="1"/>
</dbReference>
<dbReference type="OrthoDB" id="159930at2"/>
<evidence type="ECO:0000256" key="4">
    <source>
        <dbReference type="ARBA" id="ARBA00023004"/>
    </source>
</evidence>
<evidence type="ECO:0000313" key="10">
    <source>
        <dbReference type="Proteomes" id="UP000198589"/>
    </source>
</evidence>
<dbReference type="SUPFAM" id="SSF54292">
    <property type="entry name" value="2Fe-2S ferredoxin-like"/>
    <property type="match status" value="1"/>
</dbReference>
<dbReference type="Gene3D" id="3.10.20.30">
    <property type="match status" value="1"/>
</dbReference>
<reference evidence="10" key="1">
    <citation type="submission" date="2016-10" db="EMBL/GenBank/DDBJ databases">
        <authorList>
            <person name="Varghese N."/>
            <person name="Submissions S."/>
        </authorList>
    </citation>
    <scope>NUCLEOTIDE SEQUENCE [LARGE SCALE GENOMIC DNA]</scope>
    <source>
        <strain evidence="10">DSM 46838</strain>
    </source>
</reference>
<evidence type="ECO:0000259" key="8">
    <source>
        <dbReference type="PROSITE" id="PS51085"/>
    </source>
</evidence>
<dbReference type="FunFam" id="3.10.20.30:FF:000020">
    <property type="entry name" value="Xanthine dehydrogenase iron-sulfur subunit"/>
    <property type="match status" value="1"/>
</dbReference>
<dbReference type="InterPro" id="IPR036010">
    <property type="entry name" value="2Fe-2S_ferredoxin-like_sf"/>
</dbReference>
<keyword evidence="3" id="KW-0560">Oxidoreductase</keyword>
<dbReference type="InterPro" id="IPR002888">
    <property type="entry name" value="2Fe-2S-bd"/>
</dbReference>
<dbReference type="PANTHER" id="PTHR44379">
    <property type="entry name" value="OXIDOREDUCTASE WITH IRON-SULFUR SUBUNIT"/>
    <property type="match status" value="1"/>
</dbReference>
<feature type="domain" description="2Fe-2S ferredoxin-type" evidence="8">
    <location>
        <begin position="22"/>
        <end position="98"/>
    </location>
</feature>
<sequence>MSTDHATNRSQAAADDAAVPGRSIELTVNGAPRRVTISDRDLLVDVVRGQLNLIGTKVGCYNGDCGACTLKVDGQIKKSCVVLAASVDGSSITTIEGVAGPDGALDEVQQAFWDNDAFQCGFCLPGHLFATRDLLDADPDPTEQDVRDALVGNLCRCTGYVNLVNAAMDAAERRRSNGSACPRRAGDTEGPQPADACTLHH</sequence>
<dbReference type="AlphaFoldDB" id="A0A1I2MYP0"/>
<dbReference type="InterPro" id="IPR036884">
    <property type="entry name" value="2Fe-2S-bd_dom_sf"/>
</dbReference>
<dbReference type="PROSITE" id="PS51085">
    <property type="entry name" value="2FE2S_FER_2"/>
    <property type="match status" value="1"/>
</dbReference>
<dbReference type="Pfam" id="PF00111">
    <property type="entry name" value="Fer2"/>
    <property type="match status" value="1"/>
</dbReference>
<dbReference type="SUPFAM" id="SSF47741">
    <property type="entry name" value="CO dehydrogenase ISP C-domain like"/>
    <property type="match status" value="1"/>
</dbReference>
<dbReference type="RefSeq" id="WP_092203986.1">
    <property type="nucleotide sequence ID" value="NZ_FOND01000035.1"/>
</dbReference>
<evidence type="ECO:0000256" key="7">
    <source>
        <dbReference type="SAM" id="MobiDB-lite"/>
    </source>
</evidence>
<dbReference type="Proteomes" id="UP000198589">
    <property type="component" value="Unassembled WGS sequence"/>
</dbReference>
<proteinExistence type="predicted"/>